<feature type="compositionally biased region" description="Pro residues" evidence="1">
    <location>
        <begin position="100"/>
        <end position="115"/>
    </location>
</feature>
<keyword evidence="2" id="KW-0472">Membrane</keyword>
<evidence type="ECO:0000313" key="3">
    <source>
        <dbReference type="EMBL" id="KAJ7732853.1"/>
    </source>
</evidence>
<gene>
    <name evidence="3" type="ORF">B0H16DRAFT_1732583</name>
</gene>
<protein>
    <submittedName>
        <fullName evidence="3">Uncharacterized protein</fullName>
    </submittedName>
</protein>
<keyword evidence="4" id="KW-1185">Reference proteome</keyword>
<feature type="compositionally biased region" description="Pro residues" evidence="1">
    <location>
        <begin position="34"/>
        <end position="83"/>
    </location>
</feature>
<dbReference type="Proteomes" id="UP001215598">
    <property type="component" value="Unassembled WGS sequence"/>
</dbReference>
<reference evidence="3" key="1">
    <citation type="submission" date="2023-03" db="EMBL/GenBank/DDBJ databases">
        <title>Massive genome expansion in bonnet fungi (Mycena s.s.) driven by repeated elements and novel gene families across ecological guilds.</title>
        <authorList>
            <consortium name="Lawrence Berkeley National Laboratory"/>
            <person name="Harder C.B."/>
            <person name="Miyauchi S."/>
            <person name="Viragh M."/>
            <person name="Kuo A."/>
            <person name="Thoen E."/>
            <person name="Andreopoulos B."/>
            <person name="Lu D."/>
            <person name="Skrede I."/>
            <person name="Drula E."/>
            <person name="Henrissat B."/>
            <person name="Morin E."/>
            <person name="Kohler A."/>
            <person name="Barry K."/>
            <person name="LaButti K."/>
            <person name="Morin E."/>
            <person name="Salamov A."/>
            <person name="Lipzen A."/>
            <person name="Mereny Z."/>
            <person name="Hegedus B."/>
            <person name="Baldrian P."/>
            <person name="Stursova M."/>
            <person name="Weitz H."/>
            <person name="Taylor A."/>
            <person name="Grigoriev I.V."/>
            <person name="Nagy L.G."/>
            <person name="Martin F."/>
            <person name="Kauserud H."/>
        </authorList>
    </citation>
    <scope>NUCLEOTIDE SEQUENCE</scope>
    <source>
        <strain evidence="3">CBHHK182m</strain>
    </source>
</reference>
<organism evidence="3 4">
    <name type="scientific">Mycena metata</name>
    <dbReference type="NCBI Taxonomy" id="1033252"/>
    <lineage>
        <taxon>Eukaryota</taxon>
        <taxon>Fungi</taxon>
        <taxon>Dikarya</taxon>
        <taxon>Basidiomycota</taxon>
        <taxon>Agaricomycotina</taxon>
        <taxon>Agaricomycetes</taxon>
        <taxon>Agaricomycetidae</taxon>
        <taxon>Agaricales</taxon>
        <taxon>Marasmiineae</taxon>
        <taxon>Mycenaceae</taxon>
        <taxon>Mycena</taxon>
    </lineage>
</organism>
<keyword evidence="2" id="KW-1133">Transmembrane helix</keyword>
<evidence type="ECO:0000256" key="1">
    <source>
        <dbReference type="SAM" id="MobiDB-lite"/>
    </source>
</evidence>
<name>A0AAD7MUM1_9AGAR</name>
<dbReference type="AlphaFoldDB" id="A0AAD7MUM1"/>
<comment type="caution">
    <text evidence="3">The sequence shown here is derived from an EMBL/GenBank/DDBJ whole genome shotgun (WGS) entry which is preliminary data.</text>
</comment>
<dbReference type="EMBL" id="JARKIB010000142">
    <property type="protein sequence ID" value="KAJ7732853.1"/>
    <property type="molecule type" value="Genomic_DNA"/>
</dbReference>
<evidence type="ECO:0000313" key="4">
    <source>
        <dbReference type="Proteomes" id="UP001215598"/>
    </source>
</evidence>
<proteinExistence type="predicted"/>
<accession>A0AAD7MUM1</accession>
<keyword evidence="2" id="KW-0812">Transmembrane</keyword>
<feature type="transmembrane region" description="Helical" evidence="2">
    <location>
        <begin position="226"/>
        <end position="246"/>
    </location>
</feature>
<evidence type="ECO:0000256" key="2">
    <source>
        <dbReference type="SAM" id="Phobius"/>
    </source>
</evidence>
<sequence>MSSLPRAPNVFPPRTANVFLSIVFPRPERLPSPAVFPPPRPPTSSLPCPQCFPPPPPTSSSPPPPTSSLPAPNVPPPPPPPQCLPRGPNICNAARQTLPPNVPPPPPPPPPPPDVFLPRAPTSSPHRGPNVCNAARQTLPPRTRSPALVLLHPRSPARTHSFPSQAPHLAEPSDFETSARTSSRWLRPRVIRRAVWREEERERDRKWCRVGLGGSGRRSGAFDRGGLMSCLALFNLALFSLALSYLPLISKV</sequence>
<dbReference type="PRINTS" id="PR01217">
    <property type="entry name" value="PRICHEXTENSN"/>
</dbReference>
<feature type="region of interest" description="Disordered" evidence="1">
    <location>
        <begin position="29"/>
        <end position="144"/>
    </location>
</feature>